<dbReference type="Proteomes" id="UP000294299">
    <property type="component" value="Chromosome NFRAN"/>
</dbReference>
<protein>
    <submittedName>
        <fullName evidence="1">Uncharacterized protein</fullName>
    </submittedName>
</protein>
<reference evidence="1 2" key="1">
    <citation type="submission" date="2019-02" db="EMBL/GenBank/DDBJ databases">
        <authorList>
            <person name="Lehtovirta-Morley E L."/>
        </authorList>
    </citation>
    <scope>NUCLEOTIDE SEQUENCE [LARGE SCALE GENOMIC DNA]</scope>
    <source>
        <strain evidence="1">NFRAN1</strain>
    </source>
</reference>
<name>A0A484I6K4_9ARCH</name>
<evidence type="ECO:0000313" key="2">
    <source>
        <dbReference type="Proteomes" id="UP000294299"/>
    </source>
</evidence>
<gene>
    <name evidence="1" type="ORF">NFRAN_0489</name>
</gene>
<dbReference type="EMBL" id="LR216287">
    <property type="protein sequence ID" value="VFJ12810.1"/>
    <property type="molecule type" value="Genomic_DNA"/>
</dbReference>
<dbReference type="AlphaFoldDB" id="A0A484I6K4"/>
<evidence type="ECO:0000313" key="1">
    <source>
        <dbReference type="EMBL" id="VFJ12810.1"/>
    </source>
</evidence>
<keyword evidence="2" id="KW-1185">Reference proteome</keyword>
<accession>A0A484I6K4</accession>
<proteinExistence type="predicted"/>
<organism evidence="1 2">
    <name type="scientific">Candidatus Nitrosocosmicus franklandianus</name>
    <dbReference type="NCBI Taxonomy" id="1798806"/>
    <lineage>
        <taxon>Archaea</taxon>
        <taxon>Nitrososphaerota</taxon>
        <taxon>Nitrososphaeria</taxon>
        <taxon>Nitrososphaerales</taxon>
        <taxon>Nitrososphaeraceae</taxon>
        <taxon>Candidatus Nitrosocosmicus</taxon>
    </lineage>
</organism>
<sequence>MSQSSSLYSIQTSFDRMFEICHDYSSIGLSECVTSREIIWSQSIQQIVLVNSY</sequence>
<dbReference type="KEGG" id="nfn:NFRAN_0489"/>